<proteinExistence type="predicted"/>
<protein>
    <submittedName>
        <fullName evidence="2">DUF4214 domain-containing protein</fullName>
    </submittedName>
</protein>
<dbReference type="Proteomes" id="UP000464644">
    <property type="component" value="Plasmid pCC1524"/>
</dbReference>
<feature type="domain" description="DUF4214" evidence="1">
    <location>
        <begin position="4"/>
        <end position="46"/>
    </location>
</feature>
<evidence type="ECO:0000259" key="1">
    <source>
        <dbReference type="Pfam" id="PF13946"/>
    </source>
</evidence>
<sequence length="601" mass="60376">MSISTYFGDVYVMATTTTQIQQLYVAYLGRAADKAGLDYWSNQLNGTPATLTLDDLRANFVNEQPEYAAAYGGLSRVDTVTKIYNNLFGRAPDAAGLTYWTTGGGVNVSADDLLVAFINGAGTTDSATITNKVLVSELYTSAAGTNYLAADAKSVITGVTDTSASLTAALAKLTDGSLSGIALGTATVNLKASVSADAAVTSYEANQLAAIKAIGAQLETLTKANAQLPDQTVDAAATTYTAADTDLSGDLTAARAGALAGKTTATLTTEAATAATALTDAATALRTTDAASVDKITAFDAASKAVAANKAVATDTKTEVTAALQAFGDNAANATVWAKALADAGNATDAAGIYTFLTATGTTSTQVTTITNDFAGVASFTAFGTAAAQDKLAIKATADLGTATTALNSAEGTTYISAYNADATAKLNVTASTALDALDASYKAIDTAHDALTAAQTAATAKLATADVGAVAAGAVTFTDDNTKSQVFYFPTKKADGSDGLVTLEAGKDSLYIGEGYTLNKTAALGSTGITGADNNSLEVFFVKETGSNVVKAVIETSVAASTTVTAGTLPVAADNVSVITLTGVTDVSQVTFANGVISHV</sequence>
<keyword evidence="3" id="KW-1185">Reference proteome</keyword>
<dbReference type="RefSeq" id="WP_159372227.1">
    <property type="nucleotide sequence ID" value="NZ_CP047266.1"/>
</dbReference>
<feature type="domain" description="DUF4214" evidence="1">
    <location>
        <begin position="63"/>
        <end position="103"/>
    </location>
</feature>
<dbReference type="InterPro" id="IPR025282">
    <property type="entry name" value="DUF4214"/>
</dbReference>
<geneLocation type="plasmid" evidence="2 3">
    <name>pCC1524</name>
</geneLocation>
<keyword evidence="2" id="KW-0614">Plasmid</keyword>
<accession>A0ABX6HJU7</accession>
<dbReference type="EMBL" id="CP047266">
    <property type="protein sequence ID" value="QHF05915.1"/>
    <property type="molecule type" value="Genomic_DNA"/>
</dbReference>
<evidence type="ECO:0000313" key="2">
    <source>
        <dbReference type="EMBL" id="QHF05915.1"/>
    </source>
</evidence>
<reference evidence="2 3" key="1">
    <citation type="journal article" date="2014" name="Genome Announc.">
        <title>Draft Genome Sequences of a Phylogenetically Diverse Suite of Pseudomonas syringae Strains from Multiple Source Populations.</title>
        <authorList>
            <person name="Baltrus D.A."/>
            <person name="Yourstone S."/>
            <person name="Lind A."/>
            <person name="Guilbaud C."/>
            <person name="Sands D.C."/>
            <person name="Jones C.D."/>
            <person name="Morris C.E."/>
            <person name="Dangl J.L."/>
        </authorList>
    </citation>
    <scope>NUCLEOTIDE SEQUENCE [LARGE SCALE GENOMIC DNA]</scope>
    <source>
        <strain evidence="2 3">CC1524</strain>
    </source>
</reference>
<name>A0ABX6HJU7_9PSED</name>
<organism evidence="2 3">
    <name type="scientific">Pseudomonas asturiensis</name>
    <dbReference type="NCBI Taxonomy" id="1190415"/>
    <lineage>
        <taxon>Bacteria</taxon>
        <taxon>Pseudomonadati</taxon>
        <taxon>Pseudomonadota</taxon>
        <taxon>Gammaproteobacteria</taxon>
        <taxon>Pseudomonadales</taxon>
        <taxon>Pseudomonadaceae</taxon>
        <taxon>Pseudomonas</taxon>
    </lineage>
</organism>
<dbReference type="Pfam" id="PF13946">
    <property type="entry name" value="DUF4214"/>
    <property type="match status" value="2"/>
</dbReference>
<evidence type="ECO:0000313" key="3">
    <source>
        <dbReference type="Proteomes" id="UP000464644"/>
    </source>
</evidence>
<gene>
    <name evidence="2" type="ORF">N015_26090</name>
</gene>